<feature type="transmembrane region" description="Helical" evidence="1">
    <location>
        <begin position="70"/>
        <end position="94"/>
    </location>
</feature>
<evidence type="ECO:0000313" key="2">
    <source>
        <dbReference type="EMBL" id="NGP17622.1"/>
    </source>
</evidence>
<evidence type="ECO:0000256" key="1">
    <source>
        <dbReference type="SAM" id="Phobius"/>
    </source>
</evidence>
<keyword evidence="1" id="KW-0812">Transmembrane</keyword>
<dbReference type="AlphaFoldDB" id="A0A6M1SQ61"/>
<dbReference type="Proteomes" id="UP000474802">
    <property type="component" value="Unassembled WGS sequence"/>
</dbReference>
<proteinExistence type="predicted"/>
<dbReference type="EMBL" id="JAALFG010000002">
    <property type="protein sequence ID" value="NGP17622.1"/>
    <property type="molecule type" value="Genomic_DNA"/>
</dbReference>
<protein>
    <submittedName>
        <fullName evidence="2">Uncharacterized protein</fullName>
    </submittedName>
</protein>
<keyword evidence="1" id="KW-1133">Transmembrane helix</keyword>
<keyword evidence="1" id="KW-0472">Membrane</keyword>
<keyword evidence="3" id="KW-1185">Reference proteome</keyword>
<sequence length="132" mass="14786">MTDLVSNETSMEDRTAEKRPARSLLHFGQHQSLRVLGFVVVFASVLMSSLSFLILSGFTNIEPSTEVWTIIWIVTGILVLLVFALVVTEAVLLIQARIKRQPGQGCRCAWWPCSPSSLPFPRPWWPSLPPLP</sequence>
<feature type="transmembrane region" description="Helical" evidence="1">
    <location>
        <begin position="35"/>
        <end position="58"/>
    </location>
</feature>
<gene>
    <name evidence="2" type="ORF">G5575_08055</name>
</gene>
<organism evidence="2 3">
    <name type="scientific">Devosia aurantiaca</name>
    <dbReference type="NCBI Taxonomy" id="2714858"/>
    <lineage>
        <taxon>Bacteria</taxon>
        <taxon>Pseudomonadati</taxon>
        <taxon>Pseudomonadota</taxon>
        <taxon>Alphaproteobacteria</taxon>
        <taxon>Hyphomicrobiales</taxon>
        <taxon>Devosiaceae</taxon>
        <taxon>Devosia</taxon>
    </lineage>
</organism>
<evidence type="ECO:0000313" key="3">
    <source>
        <dbReference type="Proteomes" id="UP000474802"/>
    </source>
</evidence>
<accession>A0A6M1SQ61</accession>
<reference evidence="2 3" key="2">
    <citation type="submission" date="2020-03" db="EMBL/GenBank/DDBJ databases">
        <title>Devosia chinhatensis sp. nov., isolated from a hexachlorocyclohexane (HCH) dump site in India.</title>
        <authorList>
            <person name="Kumar M."/>
            <person name="Lal R."/>
        </authorList>
    </citation>
    <scope>NUCLEOTIDE SEQUENCE [LARGE SCALE GENOMIC DNA]</scope>
    <source>
        <strain evidence="2 3">H239</strain>
    </source>
</reference>
<name>A0A6M1SQ61_9HYPH</name>
<comment type="caution">
    <text evidence="2">The sequence shown here is derived from an EMBL/GenBank/DDBJ whole genome shotgun (WGS) entry which is preliminary data.</text>
</comment>
<dbReference type="RefSeq" id="WP_164533890.1">
    <property type="nucleotide sequence ID" value="NZ_JAALFG010000002.1"/>
</dbReference>
<reference evidence="2 3" key="1">
    <citation type="submission" date="2020-02" db="EMBL/GenBank/DDBJ databases">
        <authorList>
            <person name="Khan S.A."/>
            <person name="Jeon C.O."/>
            <person name="Chun B.H."/>
        </authorList>
    </citation>
    <scope>NUCLEOTIDE SEQUENCE [LARGE SCALE GENOMIC DNA]</scope>
    <source>
        <strain evidence="2 3">H239</strain>
    </source>
</reference>